<evidence type="ECO:0000256" key="1">
    <source>
        <dbReference type="ARBA" id="ARBA00022723"/>
    </source>
</evidence>
<dbReference type="OrthoDB" id="9811542at2"/>
<dbReference type="Pfam" id="PF00149">
    <property type="entry name" value="Metallophos"/>
    <property type="match status" value="1"/>
</dbReference>
<dbReference type="KEGG" id="nlc:EBAPG3_002655"/>
<dbReference type="EMBL" id="CP021106">
    <property type="protein sequence ID" value="ARO86759.1"/>
    <property type="molecule type" value="Genomic_DNA"/>
</dbReference>
<evidence type="ECO:0000313" key="6">
    <source>
        <dbReference type="EMBL" id="ARO86759.1"/>
    </source>
</evidence>
<dbReference type="InterPro" id="IPR029052">
    <property type="entry name" value="Metallo-depent_PP-like"/>
</dbReference>
<dbReference type="PANTHER" id="PTHR42988">
    <property type="entry name" value="PHOSPHOHYDROLASE"/>
    <property type="match status" value="1"/>
</dbReference>
<evidence type="ECO:0000313" key="7">
    <source>
        <dbReference type="Proteomes" id="UP000012179"/>
    </source>
</evidence>
<proteinExistence type="inferred from homology"/>
<keyword evidence="2" id="KW-0378">Hydrolase</keyword>
<keyword evidence="1" id="KW-0479">Metal-binding</keyword>
<evidence type="ECO:0000259" key="5">
    <source>
        <dbReference type="Pfam" id="PF00149"/>
    </source>
</evidence>
<name>A0A1W6SLS4_9PROT</name>
<protein>
    <recommendedName>
        <fullName evidence="5">Calcineurin-like phosphoesterase domain-containing protein</fullName>
    </recommendedName>
</protein>
<dbReference type="AlphaFoldDB" id="A0A1W6SLS4"/>
<dbReference type="eggNOG" id="COG1409">
    <property type="taxonomic scope" value="Bacteria"/>
</dbReference>
<dbReference type="GO" id="GO:0016787">
    <property type="term" value="F:hydrolase activity"/>
    <property type="evidence" value="ECO:0007669"/>
    <property type="project" value="UniProtKB-KW"/>
</dbReference>
<accession>A0A1W6SLS4</accession>
<evidence type="ECO:0000256" key="4">
    <source>
        <dbReference type="ARBA" id="ARBA00025742"/>
    </source>
</evidence>
<organism evidence="6 7">
    <name type="scientific">Nitrosospira lacus</name>
    <dbReference type="NCBI Taxonomy" id="1288494"/>
    <lineage>
        <taxon>Bacteria</taxon>
        <taxon>Pseudomonadati</taxon>
        <taxon>Pseudomonadota</taxon>
        <taxon>Betaproteobacteria</taxon>
        <taxon>Nitrosomonadales</taxon>
        <taxon>Nitrosomonadaceae</taxon>
        <taxon>Nitrosospira</taxon>
    </lineage>
</organism>
<dbReference type="Proteomes" id="UP000012179">
    <property type="component" value="Chromosome"/>
</dbReference>
<dbReference type="InterPro" id="IPR050884">
    <property type="entry name" value="CNP_phosphodiesterase-III"/>
</dbReference>
<dbReference type="GO" id="GO:0046872">
    <property type="term" value="F:metal ion binding"/>
    <property type="evidence" value="ECO:0007669"/>
    <property type="project" value="UniProtKB-KW"/>
</dbReference>
<keyword evidence="3" id="KW-0408">Iron</keyword>
<feature type="domain" description="Calcineurin-like phosphoesterase" evidence="5">
    <location>
        <begin position="40"/>
        <end position="270"/>
    </location>
</feature>
<sequence>MHDWRPGIICTILNLQHLKPSQGSSNDKRFAAMSKDNNVIRIAHISDLHFGATSSEEETRIWDRLVTYFTDSLQPHFVLVTGDIVNTPNKDLYTRSKRHLDRLVLDGGYRVCPGNHDRFTLGNKLFASTEYVFSIKDAPFFDQTFSGKVLVPHSSYTKTFREPGNEWRCRFLGCDTSDNDKKKYFAQGAVDGGTIDALRKSALDQDEEGKKIDIVFLLLHHHLLPIPALETTVTNLSSLVNFTGLLNSGRLLNSLAESHVNIALHGHEHHSSVARFGTLSGLQGQVVVVAAGSATGTETGIGWDIKRTRFNVIELHPDRTVKLKKITYDSTSERLVDHAEEVPIALLSAEDVRRASFLRQCARERSTSLDTPRSRISKFFDFRDNRDILITETRTECIVENTYVTHTCNRSGFLTDAAMDIEWYTGASTEQSSEFKRTNDGNNSYEAVFANLTGDDRIHGVRRLSKQWKWNCGAVFSVEEIKSIPDSGEFRKENREFVAAFVDIDLEELNILVKLPEQFAPDVDEICVFTQLDNDKAQPHESLRKHVNKYGNGIFNLRIPYPYKRYKYILSWPVVTKLPVDKRDSAIAKNIRDASSQILTDIMRILGEWKIPETSNVALYLPLQNKIKINVLECVTPRNLSPETLSLQAVDSLARAAWWGRLRIWAPEDSDSQITSVHGETLIALVPIGFGRTLGGSAAALLRIGLQTATSDIEEQAQALESTLEHVSAHVLERCFNRNRT</sequence>
<comment type="similarity">
    <text evidence="4">Belongs to the cyclic nucleotide phosphodiesterase class-III family.</text>
</comment>
<reference evidence="6 7" key="1">
    <citation type="journal article" date="2015" name="Int. J. Syst. Evol. Microbiol.">
        <title>Nitrosospira lacus sp. nov., a psychrotolerant, ammonia-oxidizing bacterium from sandy lake sediment.</title>
        <authorList>
            <person name="Urakawa H."/>
            <person name="Garcia J.C."/>
            <person name="Nielsen J.L."/>
            <person name="Le V.Q."/>
            <person name="Kozlowski J.A."/>
            <person name="Stein L.Y."/>
            <person name="Lim C.K."/>
            <person name="Pommerening-Roser A."/>
            <person name="Martens-Habbena W."/>
            <person name="Stahl D.A."/>
            <person name="Klotz M.G."/>
        </authorList>
    </citation>
    <scope>NUCLEOTIDE SEQUENCE [LARGE SCALE GENOMIC DNA]</scope>
    <source>
        <strain evidence="6 7">APG3</strain>
    </source>
</reference>
<dbReference type="InterPro" id="IPR004843">
    <property type="entry name" value="Calcineurin-like_PHP"/>
</dbReference>
<keyword evidence="7" id="KW-1185">Reference proteome</keyword>
<evidence type="ECO:0000256" key="3">
    <source>
        <dbReference type="ARBA" id="ARBA00023004"/>
    </source>
</evidence>
<gene>
    <name evidence="6" type="ORF">EBAPG3_002655</name>
</gene>
<dbReference type="SUPFAM" id="SSF56300">
    <property type="entry name" value="Metallo-dependent phosphatases"/>
    <property type="match status" value="1"/>
</dbReference>
<dbReference type="Gene3D" id="3.60.21.10">
    <property type="match status" value="1"/>
</dbReference>
<dbReference type="PANTHER" id="PTHR42988:SF2">
    <property type="entry name" value="CYCLIC NUCLEOTIDE PHOSPHODIESTERASE CBUA0032-RELATED"/>
    <property type="match status" value="1"/>
</dbReference>
<evidence type="ECO:0000256" key="2">
    <source>
        <dbReference type="ARBA" id="ARBA00022801"/>
    </source>
</evidence>